<gene>
    <name evidence="2" type="ORF">HT578_19330</name>
</gene>
<reference evidence="2 3" key="1">
    <citation type="journal article" date="2021" name="Int. J. Syst. Evol. Microbiol.">
        <title>Novosphingobium decolorationis sp. nov., an aniline blue-decolourizing bacterium isolated from East Pacific sediment.</title>
        <authorList>
            <person name="Chen X."/>
            <person name="Dong B."/>
            <person name="Chen T."/>
            <person name="Ren N."/>
            <person name="Wang J."/>
            <person name="Xu Y."/>
            <person name="Yang J."/>
            <person name="Zhu S."/>
            <person name="Chen J."/>
        </authorList>
    </citation>
    <scope>NUCLEOTIDE SEQUENCE [LARGE SCALE GENOMIC DNA]</scope>
    <source>
        <strain evidence="2 3">502str22</strain>
    </source>
</reference>
<name>A0ABX8E8X0_9SPHN</name>
<dbReference type="EMBL" id="CP054856">
    <property type="protein sequence ID" value="QVM85572.1"/>
    <property type="molecule type" value="Genomic_DNA"/>
</dbReference>
<sequence length="394" mass="42511">MSSHRCVLAGALALGLSACNADAPGSDGALVPEGEAVAVCNDFRADPKVLASMRAGDIALRMALASGAKPDPVAEAASAIARGDFRLAAATTPVGVSLDLYNAQCRLLGSPAAWSIRALAFVPDLAAAEGRGADVPATAFGRQYNAALMADPHYPYRDICRPVSDVGPEPEIRPEEPISQPYGFADLQSGEAVDTMGYAARHNAVDQLRRLVAARPQDIDKPDMFGLTPLAWAIAYQRWRTADVLIEAGASPTGASCQTAIDRQSPLQVARLMRWTDMIGRLRSYVSEEEFANLRQNPRYDDASLADFNRAFFQIKHRYDPILRQRSFSRYELQFTIDEGGNSTSCELVPASNSPEFDAELCEVAMKVVRWTPARDAFATTVPGDAKLVFGLGK</sequence>
<dbReference type="InterPro" id="IPR036770">
    <property type="entry name" value="Ankyrin_rpt-contain_sf"/>
</dbReference>
<dbReference type="PROSITE" id="PS51257">
    <property type="entry name" value="PROKAR_LIPOPROTEIN"/>
    <property type="match status" value="1"/>
</dbReference>
<feature type="chain" id="PRO_5047152630" evidence="1">
    <location>
        <begin position="24"/>
        <end position="394"/>
    </location>
</feature>
<organism evidence="2 3">
    <name type="scientific">Novosphingobium decolorationis</name>
    <dbReference type="NCBI Taxonomy" id="2698673"/>
    <lineage>
        <taxon>Bacteria</taxon>
        <taxon>Pseudomonadati</taxon>
        <taxon>Pseudomonadota</taxon>
        <taxon>Alphaproteobacteria</taxon>
        <taxon>Sphingomonadales</taxon>
        <taxon>Sphingomonadaceae</taxon>
        <taxon>Novosphingobium</taxon>
    </lineage>
</organism>
<feature type="signal peptide" evidence="1">
    <location>
        <begin position="1"/>
        <end position="23"/>
    </location>
</feature>
<evidence type="ECO:0000256" key="1">
    <source>
        <dbReference type="SAM" id="SignalP"/>
    </source>
</evidence>
<dbReference type="Proteomes" id="UP000677126">
    <property type="component" value="Chromosome"/>
</dbReference>
<keyword evidence="1" id="KW-0732">Signal</keyword>
<protein>
    <submittedName>
        <fullName evidence="2">Ankyrin repeat domain-containing protein</fullName>
    </submittedName>
</protein>
<dbReference type="Gene3D" id="1.25.40.20">
    <property type="entry name" value="Ankyrin repeat-containing domain"/>
    <property type="match status" value="1"/>
</dbReference>
<proteinExistence type="predicted"/>
<accession>A0ABX8E8X0</accession>
<keyword evidence="3" id="KW-1185">Reference proteome</keyword>
<evidence type="ECO:0000313" key="3">
    <source>
        <dbReference type="Proteomes" id="UP000677126"/>
    </source>
</evidence>
<dbReference type="SUPFAM" id="SSF48403">
    <property type="entry name" value="Ankyrin repeat"/>
    <property type="match status" value="1"/>
</dbReference>
<evidence type="ECO:0000313" key="2">
    <source>
        <dbReference type="EMBL" id="QVM85572.1"/>
    </source>
</evidence>